<dbReference type="RefSeq" id="XP_043172715.1">
    <property type="nucleotide sequence ID" value="XM_043316780.1"/>
</dbReference>
<reference evidence="1" key="1">
    <citation type="submission" date="2021-05" db="EMBL/GenBank/DDBJ databases">
        <authorList>
            <person name="Stam R."/>
        </authorList>
    </citation>
    <scope>NUCLEOTIDE SEQUENCE</scope>
    <source>
        <strain evidence="1">CS162</strain>
    </source>
</reference>
<sequence length="318" mass="36251">MASGMHSTTPLFPDLPPELRNEIYAYLCSPFTSNPTPQNTHLPLGLKVFTCKHTTIQLIPTHYGSTSLLSLPKDTFPEAAEYSSHLLSNAIQLQIGVHFHGRVNTFIQADWNKKLTTHLHKLAKSFPWLRKVARYDIQILWEPTDGILQSKNGKRVAGRIPLDMVVCLTQLMDQEVKRKKGDVKVGLCLEHRFAVQNALSERKFGLNAFLFRDGGGNEDLGFKRLVREVRKTAHEYHLPRHPHPRFLVVPSSVVPEEKGLIKVQDGVVSWSDWTRGPLIMARMLETETETEQRSVLNRGKEEQVEFPMCHLMAECVMR</sequence>
<organism evidence="1 2">
    <name type="scientific">Alternaria atra</name>
    <dbReference type="NCBI Taxonomy" id="119953"/>
    <lineage>
        <taxon>Eukaryota</taxon>
        <taxon>Fungi</taxon>
        <taxon>Dikarya</taxon>
        <taxon>Ascomycota</taxon>
        <taxon>Pezizomycotina</taxon>
        <taxon>Dothideomycetes</taxon>
        <taxon>Pleosporomycetidae</taxon>
        <taxon>Pleosporales</taxon>
        <taxon>Pleosporineae</taxon>
        <taxon>Pleosporaceae</taxon>
        <taxon>Alternaria</taxon>
        <taxon>Alternaria sect. Ulocladioides</taxon>
    </lineage>
</organism>
<evidence type="ECO:0000313" key="2">
    <source>
        <dbReference type="Proteomes" id="UP000676310"/>
    </source>
</evidence>
<evidence type="ECO:0000313" key="1">
    <source>
        <dbReference type="EMBL" id="CAG5179322.1"/>
    </source>
</evidence>
<comment type="caution">
    <text evidence="1">The sequence shown here is derived from an EMBL/GenBank/DDBJ whole genome shotgun (WGS) entry which is preliminary data.</text>
</comment>
<dbReference type="EMBL" id="CAJRGZ010000023">
    <property type="protein sequence ID" value="CAG5179322.1"/>
    <property type="molecule type" value="Genomic_DNA"/>
</dbReference>
<dbReference type="AlphaFoldDB" id="A0A8J2I8V9"/>
<name>A0A8J2I8V9_9PLEO</name>
<proteinExistence type="predicted"/>
<gene>
    <name evidence="1" type="ORF">ALTATR162_LOCUS9147</name>
</gene>
<keyword evidence="2" id="KW-1185">Reference proteome</keyword>
<dbReference type="Proteomes" id="UP000676310">
    <property type="component" value="Unassembled WGS sequence"/>
</dbReference>
<protein>
    <submittedName>
        <fullName evidence="1">Uncharacterized protein</fullName>
    </submittedName>
</protein>
<dbReference type="OrthoDB" id="3741380at2759"/>
<dbReference type="GeneID" id="67021336"/>
<accession>A0A8J2I8V9</accession>